<evidence type="ECO:0000313" key="2">
    <source>
        <dbReference type="EMBL" id="QAZ65726.1"/>
    </source>
</evidence>
<dbReference type="InterPro" id="IPR030802">
    <property type="entry name" value="Permease_MalE"/>
</dbReference>
<dbReference type="InterPro" id="IPR003453">
    <property type="entry name" value="ABC_MlaE_roteobac"/>
</dbReference>
<gene>
    <name evidence="2" type="ORF">C3Y92_00090</name>
</gene>
<keyword evidence="3" id="KW-1185">Reference proteome</keyword>
<feature type="transmembrane region" description="Helical" evidence="1">
    <location>
        <begin position="138"/>
        <end position="157"/>
    </location>
</feature>
<dbReference type="EMBL" id="CP026538">
    <property type="protein sequence ID" value="QAZ65726.1"/>
    <property type="molecule type" value="Genomic_DNA"/>
</dbReference>
<dbReference type="AlphaFoldDB" id="A0A4P6HGY8"/>
<accession>A0A4P6HGY8</accession>
<dbReference type="OrthoDB" id="9805022at2"/>
<keyword evidence="1" id="KW-0812">Transmembrane</keyword>
<feature type="transmembrane region" description="Helical" evidence="1">
    <location>
        <begin position="237"/>
        <end position="255"/>
    </location>
</feature>
<dbReference type="Pfam" id="PF02405">
    <property type="entry name" value="MlaE"/>
    <property type="match status" value="1"/>
</dbReference>
<name>A0A4P6HGY8_9BACT</name>
<dbReference type="GO" id="GO:0043190">
    <property type="term" value="C:ATP-binding cassette (ABC) transporter complex"/>
    <property type="evidence" value="ECO:0007669"/>
    <property type="project" value="InterPro"/>
</dbReference>
<keyword evidence="1" id="KW-1133">Transmembrane helix</keyword>
<feature type="transmembrane region" description="Helical" evidence="1">
    <location>
        <begin position="45"/>
        <end position="66"/>
    </location>
</feature>
<dbReference type="KEGG" id="dcb:C3Y92_00090"/>
<evidence type="ECO:0000313" key="3">
    <source>
        <dbReference type="Proteomes" id="UP000293296"/>
    </source>
</evidence>
<feature type="transmembrane region" description="Helical" evidence="1">
    <location>
        <begin position="194"/>
        <end position="217"/>
    </location>
</feature>
<dbReference type="PANTHER" id="PTHR30188:SF3">
    <property type="entry name" value="ABC TRANSPORTER PERMEASE"/>
    <property type="match status" value="1"/>
</dbReference>
<keyword evidence="1" id="KW-0472">Membrane</keyword>
<protein>
    <submittedName>
        <fullName evidence="2">ABC transporter permease</fullName>
    </submittedName>
</protein>
<comment type="similarity">
    <text evidence="1">Belongs to the MlaE permease family.</text>
</comment>
<sequence>MARKQDDLGVLVGLAADLMRCAGRALRPWRPEKPYLRARTISHLAWVGADSLAIVSVIAACVGIILSLQAAIQLEKVGAMSYVANLVGFSLVTELGPLLTCLILSGRAGAAFTAEIATMRISEEIDALAVMGIDPVRFLVWPKFVAMAVMAPLLTLWADAVGITAGGIFSSLALGLSGKVYFNQIAYFLGFKDLLSGLVKSAGFGVAITVISCWQGFLAREGAADVGRRTTAAVVQSIFVMILLDLFFTALNYIFR</sequence>
<reference evidence="2 3" key="1">
    <citation type="submission" date="2018-02" db="EMBL/GenBank/DDBJ databases">
        <title>Genome sequence of Desulfovibrio carbinolicus DSM 3852.</title>
        <authorList>
            <person name="Wilbanks E."/>
            <person name="Skennerton C.T."/>
            <person name="Orphan V.J."/>
        </authorList>
    </citation>
    <scope>NUCLEOTIDE SEQUENCE [LARGE SCALE GENOMIC DNA]</scope>
    <source>
        <strain evidence="2 3">DSM 3852</strain>
    </source>
</reference>
<dbReference type="NCBIfam" id="TIGR00056">
    <property type="entry name" value="MlaE family lipid ABC transporter permease subunit"/>
    <property type="match status" value="1"/>
</dbReference>
<proteinExistence type="inferred from homology"/>
<dbReference type="RefSeq" id="WP_129348340.1">
    <property type="nucleotide sequence ID" value="NZ_CP026538.1"/>
</dbReference>
<evidence type="ECO:0000256" key="1">
    <source>
        <dbReference type="RuleBase" id="RU362044"/>
    </source>
</evidence>
<organism evidence="2 3">
    <name type="scientific">Solidesulfovibrio carbinolicus</name>
    <dbReference type="NCBI Taxonomy" id="296842"/>
    <lineage>
        <taxon>Bacteria</taxon>
        <taxon>Pseudomonadati</taxon>
        <taxon>Thermodesulfobacteriota</taxon>
        <taxon>Desulfovibrionia</taxon>
        <taxon>Desulfovibrionales</taxon>
        <taxon>Desulfovibrionaceae</taxon>
        <taxon>Solidesulfovibrio</taxon>
    </lineage>
</organism>
<dbReference type="PANTHER" id="PTHR30188">
    <property type="entry name" value="ABC TRANSPORTER PERMEASE PROTEIN-RELATED"/>
    <property type="match status" value="1"/>
</dbReference>
<dbReference type="GO" id="GO:0005548">
    <property type="term" value="F:phospholipid transporter activity"/>
    <property type="evidence" value="ECO:0007669"/>
    <property type="project" value="TreeGrafter"/>
</dbReference>
<dbReference type="Proteomes" id="UP000293296">
    <property type="component" value="Chromosome"/>
</dbReference>
<feature type="transmembrane region" description="Helical" evidence="1">
    <location>
        <begin position="163"/>
        <end position="182"/>
    </location>
</feature>